<reference evidence="2 3" key="1">
    <citation type="submission" date="2018-06" db="EMBL/GenBank/DDBJ databases">
        <title>Genomic Encyclopedia of Archaeal and Bacterial Type Strains, Phase II (KMG-II): from individual species to whole genera.</title>
        <authorList>
            <person name="Goeker M."/>
        </authorList>
    </citation>
    <scope>NUCLEOTIDE SEQUENCE [LARGE SCALE GENOMIC DNA]</scope>
    <source>
        <strain evidence="2 3">DSM 24464</strain>
    </source>
</reference>
<comment type="caution">
    <text evidence="2">The sequence shown here is derived from an EMBL/GenBank/DDBJ whole genome shotgun (WGS) entry which is preliminary data.</text>
</comment>
<organism evidence="2 3">
    <name type="scientific">Olleya aquimaris</name>
    <dbReference type="NCBI Taxonomy" id="639310"/>
    <lineage>
        <taxon>Bacteria</taxon>
        <taxon>Pseudomonadati</taxon>
        <taxon>Bacteroidota</taxon>
        <taxon>Flavobacteriia</taxon>
        <taxon>Flavobacteriales</taxon>
        <taxon>Flavobacteriaceae</taxon>
    </lineage>
</organism>
<evidence type="ECO:0000313" key="2">
    <source>
        <dbReference type="EMBL" id="RAJ16329.1"/>
    </source>
</evidence>
<dbReference type="PROSITE" id="PS51257">
    <property type="entry name" value="PROKAR_LIPOPROTEIN"/>
    <property type="match status" value="1"/>
</dbReference>
<evidence type="ECO:0000256" key="1">
    <source>
        <dbReference type="SAM" id="MobiDB-lite"/>
    </source>
</evidence>
<keyword evidence="3" id="KW-1185">Reference proteome</keyword>
<sequence>MRKLSVLFLFILSVLSCDDGDIITTELAFDDTFQACGDLVLYKVKTDPNETLSLQLSNANFTIADLIETEPISTGSLVYQLQANESTEFSVAGAFKYRSYTSDPSNFFCNDVPPNGIQITQEFTSTSGTGKFTMELVEDDNDGIPAEMEDINGNGDLYDDDTDGDGLPNFLDVDDDGDNVLTVTELTDFDDNDTDNDPLTDPEDTDGDGIPNYLDNDDDGDGVPTRNEEVNSFDNNPTNDITNPDFGPDYLNPDVSNDNPPTSFREHTIQQEFTVNLLLENIQFPEITYDETDFGTLTTVDGVDILNEVRTVTPPFN</sequence>
<proteinExistence type="predicted"/>
<evidence type="ECO:0000313" key="3">
    <source>
        <dbReference type="Proteomes" id="UP000248703"/>
    </source>
</evidence>
<dbReference type="Proteomes" id="UP000248703">
    <property type="component" value="Unassembled WGS sequence"/>
</dbReference>
<dbReference type="RefSeq" id="WP_211305920.1">
    <property type="nucleotide sequence ID" value="NZ_QLLO01000003.1"/>
</dbReference>
<feature type="compositionally biased region" description="Acidic residues" evidence="1">
    <location>
        <begin position="187"/>
        <end position="207"/>
    </location>
</feature>
<protein>
    <recommendedName>
        <fullName evidence="4">Thrombospondin type 3 repeat-containing protein</fullName>
    </recommendedName>
</protein>
<dbReference type="InterPro" id="IPR018247">
    <property type="entry name" value="EF_Hand_1_Ca_BS"/>
</dbReference>
<dbReference type="EMBL" id="QLLO01000003">
    <property type="protein sequence ID" value="RAJ16329.1"/>
    <property type="molecule type" value="Genomic_DNA"/>
</dbReference>
<accession>A0A327RHF0</accession>
<feature type="compositionally biased region" description="Low complexity" evidence="1">
    <location>
        <begin position="234"/>
        <end position="245"/>
    </location>
</feature>
<name>A0A327RHF0_9FLAO</name>
<gene>
    <name evidence="2" type="ORF">LY08_01188</name>
</gene>
<evidence type="ECO:0008006" key="4">
    <source>
        <dbReference type="Google" id="ProtNLM"/>
    </source>
</evidence>
<dbReference type="PROSITE" id="PS00018">
    <property type="entry name" value="EF_HAND_1"/>
    <property type="match status" value="1"/>
</dbReference>
<dbReference type="AlphaFoldDB" id="A0A327RHF0"/>
<feature type="region of interest" description="Disordered" evidence="1">
    <location>
        <begin position="147"/>
        <end position="262"/>
    </location>
</feature>